<name>A0AAE4KYN1_ENTGA</name>
<keyword evidence="2" id="KW-0812">Transmembrane</keyword>
<reference evidence="4" key="1">
    <citation type="submission" date="2023-03" db="EMBL/GenBank/DDBJ databases">
        <authorList>
            <person name="Shen W."/>
            <person name="Cai J."/>
        </authorList>
    </citation>
    <scope>NUCLEOTIDE SEQUENCE</scope>
    <source>
        <strain evidence="4">K69-2</strain>
    </source>
</reference>
<feature type="domain" description="CAAX prenyl protease 2/Lysostaphin resistance protein A-like" evidence="3">
    <location>
        <begin position="149"/>
        <end position="250"/>
    </location>
</feature>
<dbReference type="AlphaFoldDB" id="A0AAE4KYN1"/>
<feature type="transmembrane region" description="Helical" evidence="2">
    <location>
        <begin position="190"/>
        <end position="207"/>
    </location>
</feature>
<comment type="caution">
    <text evidence="4">The sequence shown here is derived from an EMBL/GenBank/DDBJ whole genome shotgun (WGS) entry which is preliminary data.</text>
</comment>
<evidence type="ECO:0000256" key="1">
    <source>
        <dbReference type="ARBA" id="ARBA00009067"/>
    </source>
</evidence>
<evidence type="ECO:0000256" key="2">
    <source>
        <dbReference type="SAM" id="Phobius"/>
    </source>
</evidence>
<dbReference type="Proteomes" id="UP001183682">
    <property type="component" value="Unassembled WGS sequence"/>
</dbReference>
<comment type="similarity">
    <text evidence="1">Belongs to the UPF0177 family.</text>
</comment>
<accession>A0AAE4KYN1</accession>
<gene>
    <name evidence="4" type="ORF">P7E30_15115</name>
</gene>
<keyword evidence="2" id="KW-1133">Transmembrane helix</keyword>
<dbReference type="Pfam" id="PF02517">
    <property type="entry name" value="Rce1-like"/>
    <property type="match status" value="1"/>
</dbReference>
<feature type="transmembrane region" description="Helical" evidence="2">
    <location>
        <begin position="47"/>
        <end position="66"/>
    </location>
</feature>
<feature type="transmembrane region" description="Helical" evidence="2">
    <location>
        <begin position="240"/>
        <end position="258"/>
    </location>
</feature>
<organism evidence="4 5">
    <name type="scientific">Enterococcus gallinarum</name>
    <dbReference type="NCBI Taxonomy" id="1353"/>
    <lineage>
        <taxon>Bacteria</taxon>
        <taxon>Bacillati</taxon>
        <taxon>Bacillota</taxon>
        <taxon>Bacilli</taxon>
        <taxon>Lactobacillales</taxon>
        <taxon>Enterococcaceae</taxon>
        <taxon>Enterococcus</taxon>
    </lineage>
</organism>
<dbReference type="GO" id="GO:0080120">
    <property type="term" value="P:CAAX-box protein maturation"/>
    <property type="evidence" value="ECO:0007669"/>
    <property type="project" value="UniProtKB-ARBA"/>
</dbReference>
<dbReference type="GO" id="GO:0004175">
    <property type="term" value="F:endopeptidase activity"/>
    <property type="evidence" value="ECO:0007669"/>
    <property type="project" value="UniProtKB-ARBA"/>
</dbReference>
<dbReference type="GO" id="GO:0008237">
    <property type="term" value="F:metallopeptidase activity"/>
    <property type="evidence" value="ECO:0007669"/>
    <property type="project" value="UniProtKB-KW"/>
</dbReference>
<keyword evidence="4" id="KW-0378">Hydrolase</keyword>
<dbReference type="RefSeq" id="WP_311810048.1">
    <property type="nucleotide sequence ID" value="NZ_JARPZN010000015.1"/>
</dbReference>
<feature type="transmembrane region" description="Helical" evidence="2">
    <location>
        <begin position="109"/>
        <end position="130"/>
    </location>
</feature>
<feature type="transmembrane region" description="Helical" evidence="2">
    <location>
        <begin position="150"/>
        <end position="178"/>
    </location>
</feature>
<evidence type="ECO:0000259" key="3">
    <source>
        <dbReference type="Pfam" id="PF02517"/>
    </source>
</evidence>
<evidence type="ECO:0000313" key="4">
    <source>
        <dbReference type="EMBL" id="MDT2691506.1"/>
    </source>
</evidence>
<proteinExistence type="inferred from homology"/>
<sequence>MAKLKKRVKAGKKLPTIKQFELSDYWGIEQDREDLPYYNDRNYSFDLTRFAVFNLFLFLGVLTPVFGSTSGIFSVFFRIAFSLVLYISGYIYMFGGTWKNKFFKKPKDLLSIIIFLFLALVSGSVSFYLLNFISDVDLLSVGEISSVSMLLTNILSVLFQVIGEELFAVGLFMGILIFGNRMMSLDRKPLIIFSLMVSSLLFGLLHLPVYNYNLLQCLFVIGLTRLIMTVLFFMKRNIVYSYIVHVLYNIAILVYAYYV</sequence>
<dbReference type="InterPro" id="IPR003675">
    <property type="entry name" value="Rce1/LyrA-like_dom"/>
</dbReference>
<feature type="transmembrane region" description="Helical" evidence="2">
    <location>
        <begin position="213"/>
        <end position="233"/>
    </location>
</feature>
<keyword evidence="2" id="KW-0472">Membrane</keyword>
<keyword evidence="4" id="KW-0645">Protease</keyword>
<feature type="transmembrane region" description="Helical" evidence="2">
    <location>
        <begin position="72"/>
        <end position="97"/>
    </location>
</feature>
<protein>
    <submittedName>
        <fullName evidence="4">CPBP family intramembrane metalloprotease</fullName>
    </submittedName>
</protein>
<dbReference type="EMBL" id="JARPZN010000015">
    <property type="protein sequence ID" value="MDT2691506.1"/>
    <property type="molecule type" value="Genomic_DNA"/>
</dbReference>
<evidence type="ECO:0000313" key="5">
    <source>
        <dbReference type="Proteomes" id="UP001183682"/>
    </source>
</evidence>
<keyword evidence="4" id="KW-0482">Metalloprotease</keyword>